<feature type="domain" description="RNB" evidence="10">
    <location>
        <begin position="462"/>
        <end position="801"/>
    </location>
</feature>
<comment type="cofactor">
    <cofactor evidence="8">
        <name>Mg(2+)</name>
        <dbReference type="ChEBI" id="CHEBI:18420"/>
    </cofactor>
    <cofactor evidence="8">
        <name>Mn(2+)</name>
        <dbReference type="ChEBI" id="CHEBI:29035"/>
    </cofactor>
</comment>
<keyword evidence="12" id="KW-1185">Reference proteome</keyword>
<feature type="region of interest" description="Disordered" evidence="9">
    <location>
        <begin position="1"/>
        <end position="178"/>
    </location>
</feature>
<dbReference type="HAMAP" id="MF_03045">
    <property type="entry name" value="DIS3L2"/>
    <property type="match status" value="1"/>
</dbReference>
<dbReference type="Pfam" id="PF00773">
    <property type="entry name" value="RNB"/>
    <property type="match status" value="1"/>
</dbReference>
<comment type="caution">
    <text evidence="11">The sequence shown here is derived from an EMBL/GenBank/DDBJ whole genome shotgun (WGS) entry which is preliminary data.</text>
</comment>
<dbReference type="GO" id="GO:0003723">
    <property type="term" value="F:RNA binding"/>
    <property type="evidence" value="ECO:0007669"/>
    <property type="project" value="UniProtKB-KW"/>
</dbReference>
<dbReference type="Gene3D" id="2.40.50.690">
    <property type="match status" value="1"/>
</dbReference>
<feature type="compositionally biased region" description="Polar residues" evidence="9">
    <location>
        <begin position="46"/>
        <end position="64"/>
    </location>
</feature>
<dbReference type="GO" id="GO:0000956">
    <property type="term" value="P:nuclear-transcribed mRNA catabolic process"/>
    <property type="evidence" value="ECO:0007669"/>
    <property type="project" value="UniProtKB-UniRule"/>
</dbReference>
<dbReference type="GO" id="GO:0000932">
    <property type="term" value="C:P-body"/>
    <property type="evidence" value="ECO:0007669"/>
    <property type="project" value="UniProtKB-SubCell"/>
</dbReference>
<dbReference type="OrthoDB" id="372421at2759"/>
<dbReference type="PROSITE" id="PS01175">
    <property type="entry name" value="RIBONUCLEASE_II"/>
    <property type="match status" value="1"/>
</dbReference>
<comment type="subcellular location">
    <subcellularLocation>
        <location evidence="8">Cytoplasm</location>
    </subcellularLocation>
    <subcellularLocation>
        <location evidence="8">Cytoplasm</location>
        <location evidence="8">P-body</location>
    </subcellularLocation>
</comment>
<feature type="compositionally biased region" description="Basic and acidic residues" evidence="9">
    <location>
        <begin position="169"/>
        <end position="178"/>
    </location>
</feature>
<evidence type="ECO:0000256" key="3">
    <source>
        <dbReference type="ARBA" id="ARBA00022723"/>
    </source>
</evidence>
<feature type="binding site" evidence="8">
    <location>
        <position position="474"/>
    </location>
    <ligand>
        <name>Mg(2+)</name>
        <dbReference type="ChEBI" id="CHEBI:18420"/>
    </ligand>
</feature>
<dbReference type="AlphaFoldDB" id="A0A9P7BX09"/>
<dbReference type="InterPro" id="IPR028591">
    <property type="entry name" value="DIS3L2"/>
</dbReference>
<keyword evidence="4 8" id="KW-0378">Hydrolase</keyword>
<evidence type="ECO:0000256" key="5">
    <source>
        <dbReference type="ARBA" id="ARBA00022839"/>
    </source>
</evidence>
<feature type="compositionally biased region" description="Basic and acidic residues" evidence="9">
    <location>
        <begin position="123"/>
        <end position="137"/>
    </location>
</feature>
<dbReference type="SUPFAM" id="SSF50249">
    <property type="entry name" value="Nucleic acid-binding proteins"/>
    <property type="match status" value="3"/>
</dbReference>
<keyword evidence="2 8" id="KW-0540">Nuclease</keyword>
<evidence type="ECO:0000259" key="10">
    <source>
        <dbReference type="SMART" id="SM00955"/>
    </source>
</evidence>
<evidence type="ECO:0000313" key="12">
    <source>
        <dbReference type="Proteomes" id="UP000716291"/>
    </source>
</evidence>
<dbReference type="InterPro" id="IPR012340">
    <property type="entry name" value="NA-bd_OB-fold"/>
</dbReference>
<dbReference type="EC" id="3.1.13.-" evidence="8"/>
<dbReference type="Gene3D" id="2.40.50.700">
    <property type="match status" value="1"/>
</dbReference>
<dbReference type="Pfam" id="PF17877">
    <property type="entry name" value="Dis3l2_C_term"/>
    <property type="match status" value="1"/>
</dbReference>
<organism evidence="11 12">
    <name type="scientific">Rhizopus oryzae</name>
    <name type="common">Mucormycosis agent</name>
    <name type="synonym">Rhizopus arrhizus var. delemar</name>
    <dbReference type="NCBI Taxonomy" id="64495"/>
    <lineage>
        <taxon>Eukaryota</taxon>
        <taxon>Fungi</taxon>
        <taxon>Fungi incertae sedis</taxon>
        <taxon>Mucoromycota</taxon>
        <taxon>Mucoromycotina</taxon>
        <taxon>Mucoromycetes</taxon>
        <taxon>Mucorales</taxon>
        <taxon>Mucorineae</taxon>
        <taxon>Rhizopodaceae</taxon>
        <taxon>Rhizopus</taxon>
    </lineage>
</organism>
<dbReference type="SMART" id="SM00955">
    <property type="entry name" value="RNB"/>
    <property type="match status" value="1"/>
</dbReference>
<dbReference type="Pfam" id="PF17216">
    <property type="entry name" value="Rrp44_CSD1"/>
    <property type="match status" value="1"/>
</dbReference>
<name>A0A9P7BX09_RHIOR</name>
<dbReference type="InterPro" id="IPR041093">
    <property type="entry name" value="Dis3l2-like_C"/>
</dbReference>
<comment type="similarity">
    <text evidence="8">Belongs to the RNR ribonuclease family. DIS3L2 subfamily.</text>
</comment>
<proteinExistence type="inferred from homology"/>
<dbReference type="GO" id="GO:1990074">
    <property type="term" value="P:polyuridylation-dependent mRNA catabolic process"/>
    <property type="evidence" value="ECO:0007669"/>
    <property type="project" value="UniProtKB-UniRule"/>
</dbReference>
<dbReference type="PANTHER" id="PTHR23355">
    <property type="entry name" value="RIBONUCLEASE"/>
    <property type="match status" value="1"/>
</dbReference>
<dbReference type="Proteomes" id="UP000716291">
    <property type="component" value="Unassembled WGS sequence"/>
</dbReference>
<feature type="binding site" evidence="8">
    <location>
        <position position="483"/>
    </location>
    <ligand>
        <name>Mg(2+)</name>
        <dbReference type="ChEBI" id="CHEBI:18420"/>
    </ligand>
</feature>
<evidence type="ECO:0000256" key="1">
    <source>
        <dbReference type="ARBA" id="ARBA00022490"/>
    </source>
</evidence>
<keyword evidence="5 8" id="KW-0269">Exonuclease</keyword>
<evidence type="ECO:0000256" key="8">
    <source>
        <dbReference type="HAMAP-Rule" id="MF_03045"/>
    </source>
</evidence>
<sequence length="1016" mass="116795">MSTADSSDNWRKKRTTSADNFGVQPSSYWRSSSRNNYSTNTNHSTKNIQYSWDSQQQSNTMQNQKYERQKSPRYFTNDIKSSTEQREKNDNDPQTSVPNDWINFSKQNAEISKTSSNTQWENDWDKRPIPERLREGQRSTNQSKRSLAKEEYRSNANSHNPLPLSRSTRNHEYLHPDDRLKSDKRALFSAYISPKEVEAGLLDGSLYQGEMKMSKNRQDAYVKCDELDSDIYIGGHKDRNRSLHGDLVAVKLLDVETVWTQKKERDADMAEKRKLHNKSVVDVVQDLEGPEDTYSDEEDDMEDQKPKYCGEVVAIIERPKHTTYSGTIILPKSKESNEAPPAEIDEDNLKQKEIPRLVWFKPTDKRMPLIALFGHKIPNDVVENEEYYKTHLFSAEVYRWLITDSNPAGRIVKELGPVGYLSAEKEAVIADNSIIDTEFSPVALQCLPELPWSIPAIEYRNRLDLRRERVFSIDPITAKDLDDALHIKPLRDGYFEVGVHIADVTYFLKKESPLDTEAMNRGTSTYLADRVIPMLPSVLCEQLCSLNPGVDRLAFSVLWIMDKFGKIMKTWFGRTIIKSCAKLAYEHAQEVIEGKSLPENIIIYGSHNAEDLLEDIHMLYDISVHMRQRRKDGGSLSLHSVKLTFELDSNGDPISFDKAESKEANRLIEEFMLCANISVAQKIKEAFPSEALLRRHENPIERRLDAFLRLTDVLGLDFDGSTAGTLQKSFNNVDNPDVKSVLLILCIRAMQRAKYFCAGAFDAEKHLHYALNEPVYTHFTSPIRRYADVMVHRMLQAALDKKPCGYTRRTVQKTAYACNQKKLGAKLAQDADTKLYLATYLHKYEQQHGPIYKKAVVIMTGKSLFEIYIPEYGIESRIYMHGLPVKKFAFDKNTLQLTIFWKKDIPVTMHNEEKIYAEIRVRDGGYSDDSDADEEDEYDDDMEKLLSEGIDHLKLSKERKEIKSSAELIPPVMIDTSECTQCIQMFSVIDVRLQVNMEVSPPYINVYPLNPFAEKE</sequence>
<evidence type="ECO:0000256" key="6">
    <source>
        <dbReference type="ARBA" id="ARBA00022842"/>
    </source>
</evidence>
<dbReference type="PANTHER" id="PTHR23355:SF9">
    <property type="entry name" value="DIS3-LIKE EXONUCLEASE 2"/>
    <property type="match status" value="1"/>
</dbReference>
<dbReference type="GO" id="GO:0046872">
    <property type="term" value="F:metal ion binding"/>
    <property type="evidence" value="ECO:0007669"/>
    <property type="project" value="UniProtKB-KW"/>
</dbReference>
<evidence type="ECO:0000256" key="7">
    <source>
        <dbReference type="ARBA" id="ARBA00022884"/>
    </source>
</evidence>
<keyword evidence="7 8" id="KW-0694">RNA-binding</keyword>
<dbReference type="GO" id="GO:0000175">
    <property type="term" value="F:3'-5'-RNA exonuclease activity"/>
    <property type="evidence" value="ECO:0007669"/>
    <property type="project" value="UniProtKB-UniRule"/>
</dbReference>
<comment type="function">
    <text evidence="8">3'-5'-exoribonuclease that specifically recognizes RNAs polyuridylated at their 3' end and mediates their degradation. Component of an exosome-independent RNA degradation pathway that mediates degradation of cytoplasmic mRNAs that have been deadenylated and subsequently uridylated at their 3'.</text>
</comment>
<keyword evidence="1 8" id="KW-0963">Cytoplasm</keyword>
<dbReference type="InterPro" id="IPR050180">
    <property type="entry name" value="RNR_Ribonuclease"/>
</dbReference>
<feature type="compositionally biased region" description="Polar residues" evidence="9">
    <location>
        <begin position="92"/>
        <end position="121"/>
    </location>
</feature>
<evidence type="ECO:0000256" key="4">
    <source>
        <dbReference type="ARBA" id="ARBA00022801"/>
    </source>
</evidence>
<evidence type="ECO:0000256" key="9">
    <source>
        <dbReference type="SAM" id="MobiDB-lite"/>
    </source>
</evidence>
<protein>
    <recommendedName>
        <fullName evidence="8">DIS3-like exonuclease 2</fullName>
        <ecNumber evidence="8">3.1.13.-</ecNumber>
    </recommendedName>
</protein>
<dbReference type="InterPro" id="IPR022966">
    <property type="entry name" value="RNase_II/R_CS"/>
</dbReference>
<feature type="compositionally biased region" description="Basic and acidic residues" evidence="9">
    <location>
        <begin position="81"/>
        <end position="91"/>
    </location>
</feature>
<evidence type="ECO:0000256" key="2">
    <source>
        <dbReference type="ARBA" id="ARBA00022722"/>
    </source>
</evidence>
<dbReference type="InterPro" id="IPR001900">
    <property type="entry name" value="RNase_II/R"/>
</dbReference>
<dbReference type="InterPro" id="IPR033771">
    <property type="entry name" value="Rrp44_CSD1"/>
</dbReference>
<dbReference type="Gene3D" id="2.40.50.140">
    <property type="entry name" value="Nucleic acid-binding proteins"/>
    <property type="match status" value="1"/>
</dbReference>
<accession>A0A9P7BX09</accession>
<dbReference type="Pfam" id="PF17849">
    <property type="entry name" value="OB_Dis3"/>
    <property type="match status" value="1"/>
</dbReference>
<feature type="compositionally biased region" description="Low complexity" evidence="9">
    <location>
        <begin position="26"/>
        <end position="45"/>
    </location>
</feature>
<evidence type="ECO:0000313" key="11">
    <source>
        <dbReference type="EMBL" id="KAG1314404.1"/>
    </source>
</evidence>
<dbReference type="EMBL" id="JAANQT010000113">
    <property type="protein sequence ID" value="KAG1314404.1"/>
    <property type="molecule type" value="Genomic_DNA"/>
</dbReference>
<feature type="site" description="Important for catalytic activity" evidence="8">
    <location>
        <position position="482"/>
    </location>
</feature>
<keyword evidence="6 8" id="KW-0460">Magnesium</keyword>
<dbReference type="InterPro" id="IPR041505">
    <property type="entry name" value="Dis3_CSD2"/>
</dbReference>
<keyword evidence="3 8" id="KW-0479">Metal-binding</keyword>
<keyword evidence="8" id="KW-0464">Manganese</keyword>
<reference evidence="11" key="1">
    <citation type="journal article" date="2020" name="Microb. Genom.">
        <title>Genetic diversity of clinical and environmental Mucorales isolates obtained from an investigation of mucormycosis cases among solid organ transplant recipients.</title>
        <authorList>
            <person name="Nguyen M.H."/>
            <person name="Kaul D."/>
            <person name="Muto C."/>
            <person name="Cheng S.J."/>
            <person name="Richter R.A."/>
            <person name="Bruno V.M."/>
            <person name="Liu G."/>
            <person name="Beyhan S."/>
            <person name="Sundermann A.J."/>
            <person name="Mounaud S."/>
            <person name="Pasculle A.W."/>
            <person name="Nierman W.C."/>
            <person name="Driscoll E."/>
            <person name="Cumbie R."/>
            <person name="Clancy C.J."/>
            <person name="Dupont C.L."/>
        </authorList>
    </citation>
    <scope>NUCLEOTIDE SEQUENCE</scope>
    <source>
        <strain evidence="11">GL11</strain>
    </source>
</reference>
<gene>
    <name evidence="11" type="ORF">G6F64_001485</name>
</gene>